<dbReference type="PROSITE" id="PS50983">
    <property type="entry name" value="FE_B12_PBP"/>
    <property type="match status" value="1"/>
</dbReference>
<evidence type="ECO:0000256" key="5">
    <source>
        <dbReference type="SAM" id="SignalP"/>
    </source>
</evidence>
<name>A0A511DBH4_9PSEU</name>
<accession>A0A511DBH4</accession>
<evidence type="ECO:0000313" key="8">
    <source>
        <dbReference type="Proteomes" id="UP000321685"/>
    </source>
</evidence>
<dbReference type="InterPro" id="IPR002491">
    <property type="entry name" value="ABC_transptr_periplasmic_BD"/>
</dbReference>
<gene>
    <name evidence="7" type="ORF">PSU4_06970</name>
</gene>
<dbReference type="EMBL" id="BJVJ01000004">
    <property type="protein sequence ID" value="GEL21743.1"/>
    <property type="molecule type" value="Genomic_DNA"/>
</dbReference>
<evidence type="ECO:0000313" key="7">
    <source>
        <dbReference type="EMBL" id="GEL21743.1"/>
    </source>
</evidence>
<feature type="signal peptide" evidence="5">
    <location>
        <begin position="1"/>
        <end position="27"/>
    </location>
</feature>
<comment type="subcellular location">
    <subcellularLocation>
        <location evidence="1">Cell envelope</location>
    </subcellularLocation>
</comment>
<protein>
    <submittedName>
        <fullName evidence="7">ABC transporter substrate-binding protein</fullName>
    </submittedName>
</protein>
<dbReference type="PANTHER" id="PTHR30532:SF1">
    <property type="entry name" value="IRON(3+)-HYDROXAMATE-BINDING PROTEIN FHUD"/>
    <property type="match status" value="1"/>
</dbReference>
<evidence type="ECO:0000259" key="6">
    <source>
        <dbReference type="PROSITE" id="PS50983"/>
    </source>
</evidence>
<dbReference type="OrthoDB" id="9797850at2"/>
<evidence type="ECO:0000256" key="1">
    <source>
        <dbReference type="ARBA" id="ARBA00004196"/>
    </source>
</evidence>
<evidence type="ECO:0000256" key="3">
    <source>
        <dbReference type="ARBA" id="ARBA00022448"/>
    </source>
</evidence>
<dbReference type="AlphaFoldDB" id="A0A511DBH4"/>
<dbReference type="Gene3D" id="3.40.50.1980">
    <property type="entry name" value="Nitrogenase molybdenum iron protein domain"/>
    <property type="match status" value="2"/>
</dbReference>
<comment type="caution">
    <text evidence="7">The sequence shown here is derived from an EMBL/GenBank/DDBJ whole genome shotgun (WGS) entry which is preliminary data.</text>
</comment>
<dbReference type="Pfam" id="PF01497">
    <property type="entry name" value="Peripla_BP_2"/>
    <property type="match status" value="1"/>
</dbReference>
<dbReference type="GO" id="GO:0030288">
    <property type="term" value="C:outer membrane-bounded periplasmic space"/>
    <property type="evidence" value="ECO:0007669"/>
    <property type="project" value="TreeGrafter"/>
</dbReference>
<dbReference type="InterPro" id="IPR051313">
    <property type="entry name" value="Bact_iron-sidero_bind"/>
</dbReference>
<dbReference type="PROSITE" id="PS51257">
    <property type="entry name" value="PROKAR_LIPOPROTEIN"/>
    <property type="match status" value="1"/>
</dbReference>
<dbReference type="PANTHER" id="PTHR30532">
    <property type="entry name" value="IRON III DICITRATE-BINDING PERIPLASMIC PROTEIN"/>
    <property type="match status" value="1"/>
</dbReference>
<evidence type="ECO:0000256" key="4">
    <source>
        <dbReference type="ARBA" id="ARBA00022729"/>
    </source>
</evidence>
<comment type="similarity">
    <text evidence="2">Belongs to the bacterial solute-binding protein 8 family.</text>
</comment>
<dbReference type="SUPFAM" id="SSF53807">
    <property type="entry name" value="Helical backbone' metal receptor"/>
    <property type="match status" value="1"/>
</dbReference>
<feature type="domain" description="Fe/B12 periplasmic-binding" evidence="6">
    <location>
        <begin position="51"/>
        <end position="330"/>
    </location>
</feature>
<dbReference type="Proteomes" id="UP000321685">
    <property type="component" value="Unassembled WGS sequence"/>
</dbReference>
<reference evidence="7 8" key="1">
    <citation type="submission" date="2019-07" db="EMBL/GenBank/DDBJ databases">
        <title>Whole genome shotgun sequence of Pseudonocardia sulfidoxydans NBRC 16205.</title>
        <authorList>
            <person name="Hosoyama A."/>
            <person name="Uohara A."/>
            <person name="Ohji S."/>
            <person name="Ichikawa N."/>
        </authorList>
    </citation>
    <scope>NUCLEOTIDE SEQUENCE [LARGE SCALE GENOMIC DNA]</scope>
    <source>
        <strain evidence="7 8">NBRC 16205</strain>
    </source>
</reference>
<keyword evidence="8" id="KW-1185">Reference proteome</keyword>
<organism evidence="7 8">
    <name type="scientific">Pseudonocardia sulfidoxydans NBRC 16205</name>
    <dbReference type="NCBI Taxonomy" id="1223511"/>
    <lineage>
        <taxon>Bacteria</taxon>
        <taxon>Bacillati</taxon>
        <taxon>Actinomycetota</taxon>
        <taxon>Actinomycetes</taxon>
        <taxon>Pseudonocardiales</taxon>
        <taxon>Pseudonocardiaceae</taxon>
        <taxon>Pseudonocardia</taxon>
    </lineage>
</organism>
<keyword evidence="4 5" id="KW-0732">Signal</keyword>
<evidence type="ECO:0000256" key="2">
    <source>
        <dbReference type="ARBA" id="ARBA00008814"/>
    </source>
</evidence>
<dbReference type="GO" id="GO:1901678">
    <property type="term" value="P:iron coordination entity transport"/>
    <property type="evidence" value="ECO:0007669"/>
    <property type="project" value="UniProtKB-ARBA"/>
</dbReference>
<sequence length="346" mass="36529">MIRPRHVLPAALAAAALLAGCSSPAPAAPASTTVTVTNCEAPAEFPAPATKVFVNDGNLISMMLALGAQDSIVAVSSLQRDAATLSRHYGAGPVDGLKQVAPEYPSLETVLAQSPDVMVAGWNYGYSETKNITPAGLRERGIAPYVLTESCRQQDGQKARGIVDPWTALRDDLTNLGAITGKSEQAAAVNADIEARLAALRSAPQPATPPTVFLYDSGTDAVYSSGRFGAPEGILTAAGARNALADVEDTWTEVSWERVAASNPAAFLFVDYPPQTFAQKTEVLRSRAGIRDLPAVQQGRFLNLPYAMWTSGPLNVDAAEQIRKALEGWQLVPASGITPKFDDAVR</sequence>
<keyword evidence="3" id="KW-0813">Transport</keyword>
<feature type="chain" id="PRO_5021917964" evidence="5">
    <location>
        <begin position="28"/>
        <end position="346"/>
    </location>
</feature>
<proteinExistence type="inferred from homology"/>
<dbReference type="RefSeq" id="WP_147102477.1">
    <property type="nucleotide sequence ID" value="NZ_BJVJ01000004.1"/>
</dbReference>